<dbReference type="RefSeq" id="WP_342323155.1">
    <property type="nucleotide sequence ID" value="NZ_CP151800.1"/>
</dbReference>
<proteinExistence type="inferred from homology"/>
<evidence type="ECO:0000256" key="6">
    <source>
        <dbReference type="ARBA" id="ARBA00022723"/>
    </source>
</evidence>
<dbReference type="GO" id="GO:0016787">
    <property type="term" value="F:hydrolase activity"/>
    <property type="evidence" value="ECO:0007669"/>
    <property type="project" value="UniProtKB-KW"/>
</dbReference>
<feature type="domain" description="Coenzyme PQQ synthesis protein F C-terminal lobe" evidence="15">
    <location>
        <begin position="472"/>
        <end position="571"/>
    </location>
</feature>
<dbReference type="Pfam" id="PF22454">
    <property type="entry name" value="PQQ_syn_pqqF_N_2"/>
    <property type="match status" value="1"/>
</dbReference>
<evidence type="ECO:0000256" key="7">
    <source>
        <dbReference type="ARBA" id="ARBA00022801"/>
    </source>
</evidence>
<organism evidence="17 18">
    <name type="scientific">Kosakonia calanthes</name>
    <dbReference type="NCBI Taxonomy" id="3139408"/>
    <lineage>
        <taxon>Bacteria</taxon>
        <taxon>Pseudomonadati</taxon>
        <taxon>Pseudomonadota</taxon>
        <taxon>Gammaproteobacteria</taxon>
        <taxon>Enterobacterales</taxon>
        <taxon>Enterobacteriaceae</taxon>
        <taxon>Kosakonia</taxon>
    </lineage>
</organism>
<evidence type="ECO:0000256" key="9">
    <source>
        <dbReference type="ARBA" id="ARBA00022905"/>
    </source>
</evidence>
<dbReference type="InterPro" id="IPR050626">
    <property type="entry name" value="Peptidase_M16"/>
</dbReference>
<keyword evidence="7 17" id="KW-0378">Hydrolase</keyword>
<dbReference type="InterPro" id="IPR011765">
    <property type="entry name" value="Pept_M16_N"/>
</dbReference>
<feature type="domain" description="Coenzyme PQQ synthesis protein F-like C-terminal lobe" evidence="16">
    <location>
        <begin position="643"/>
        <end position="711"/>
    </location>
</feature>
<dbReference type="PANTHER" id="PTHR43690:SF18">
    <property type="entry name" value="INSULIN-DEGRADING ENZYME-RELATED"/>
    <property type="match status" value="1"/>
</dbReference>
<dbReference type="EMBL" id="CP151800">
    <property type="protein sequence ID" value="WZV98552.1"/>
    <property type="molecule type" value="Genomic_DNA"/>
</dbReference>
<evidence type="ECO:0000256" key="12">
    <source>
        <dbReference type="ARBA" id="ARBA00030977"/>
    </source>
</evidence>
<reference evidence="17 18" key="1">
    <citation type="submission" date="2024-04" db="EMBL/GenBank/DDBJ databases">
        <title>Kosakonia calanthae sp. nov., a halophilic bacterium isolated from leaves of Calanthe tiplacata.</title>
        <authorList>
            <person name="Wu P."/>
        </authorList>
    </citation>
    <scope>NUCLEOTIDE SEQUENCE [LARGE SCALE GENOMIC DNA]</scope>
    <source>
        <strain evidence="17 18">BYX6</strain>
    </source>
</reference>
<dbReference type="NCBIfam" id="TIGR02110">
    <property type="entry name" value="PQQ_syn_pqqF"/>
    <property type="match status" value="1"/>
</dbReference>
<evidence type="ECO:0000256" key="11">
    <source>
        <dbReference type="ARBA" id="ARBA00024932"/>
    </source>
</evidence>
<evidence type="ECO:0000256" key="5">
    <source>
        <dbReference type="ARBA" id="ARBA00022670"/>
    </source>
</evidence>
<dbReference type="InterPro" id="IPR054733">
    <property type="entry name" value="PqqF_C_3"/>
</dbReference>
<comment type="function">
    <text evidence="11">Required for coenzyme pyrroloquinoline quinone (PQQ) biosynthesis. It is thought that this protein is a protease that cleaves peptides bond in a small peptide (gene pqqA), providing the glutamate and tyrosine residues which are necessary for the synthesis of PQQ.</text>
</comment>
<evidence type="ECO:0000256" key="10">
    <source>
        <dbReference type="ARBA" id="ARBA00023049"/>
    </source>
</evidence>
<keyword evidence="5" id="KW-0645">Protease</keyword>
<comment type="pathway">
    <text evidence="2">Cofactor biosynthesis; pyrroloquinoline quinone biosynthesis.</text>
</comment>
<protein>
    <recommendedName>
        <fullName evidence="4">Coenzyme PQQ synthesis protein F</fullName>
    </recommendedName>
    <alternativeName>
        <fullName evidence="12">Pyrroloquinoline quinone biosynthesis protein F</fullName>
    </alternativeName>
</protein>
<dbReference type="Pfam" id="PF22456">
    <property type="entry name" value="PqqF-like_C_4"/>
    <property type="match status" value="1"/>
</dbReference>
<sequence>MQTSRFRLDNGVDVTLVHQPDARQAAALWRVDAGSLHEPDAWPGLAHLLEHMLFRGSRSYPDAERLMSWVPAQGGRLNASTRLAQTAYFLEVPADQLQPGLLRLTDMLVAPLLNAGELAAEVEVIDAEYHLLQRDAEKRREAALLHSMSHDGRLARFRIGSRESFGARTDMLHQALNDFHQLHYHAGRRHLFLQGPQPLETLDTLARQSAQGLPSMMQTLPFTLQPSMNLDQALQQARETTLTFSFLIPTAACGALRQLQTLLHDESVGGLMAAFRQRNLVTAIAVQVDRLDATTHWLRLTLTLRDNSVSTAQVEGLFSRWLHAVGALSHAQCAAVRAFARQTFAQLPPLEALRERAFGLPPPDKHAWEILLAALTPHNLTRLWASPDVAGQRCESQGFRLILAPFAQPGAADVTESEFTPFLTPAPPVLPTLPPRVVPLAWQPRQQAASLQLRPAPATPFSDEEGWRMLSRLRMLSADTARLGGKLTVQREQGIWQLNLCGNPLLMQAMLASLTQRLQALDSNAAAQGRLALAQDRALERQGSAIRRLLAQLPRELHAAIAKPTQQHWQAQLTGGNAGLHQALSRLLSEFIYPIKAESVAHGLIPSGQHYSLAAHEEENALLLFLPLEARECVPMQALILRYQPRFFHQMRVERSLGYVAQCQWHRCADLQGVLVALQSPNHSPDKLFAEVQRFFAQQAQAEQRPEAHWLAQQLPAAWRGTTSIKPQN</sequence>
<feature type="domain" description="Coenzyme PQQ synthesis protein F N-terminal lobe" evidence="14">
    <location>
        <begin position="242"/>
        <end position="383"/>
    </location>
</feature>
<evidence type="ECO:0000256" key="3">
    <source>
        <dbReference type="ARBA" id="ARBA00007261"/>
    </source>
</evidence>
<dbReference type="InterPro" id="IPR054740">
    <property type="entry name" value="PqqF_N_2"/>
</dbReference>
<comment type="cofactor">
    <cofactor evidence="1">
        <name>Zn(2+)</name>
        <dbReference type="ChEBI" id="CHEBI:29105"/>
    </cofactor>
</comment>
<dbReference type="PANTHER" id="PTHR43690">
    <property type="entry name" value="NARDILYSIN"/>
    <property type="match status" value="1"/>
</dbReference>
<dbReference type="PROSITE" id="PS00143">
    <property type="entry name" value="INSULINASE"/>
    <property type="match status" value="1"/>
</dbReference>
<dbReference type="InterPro" id="IPR001431">
    <property type="entry name" value="Pept_M16_Zn_BS"/>
</dbReference>
<dbReference type="InterPro" id="IPR054734">
    <property type="entry name" value="PqqF-like_C_4"/>
</dbReference>
<evidence type="ECO:0000259" key="13">
    <source>
        <dbReference type="Pfam" id="PF00675"/>
    </source>
</evidence>
<evidence type="ECO:0000313" key="18">
    <source>
        <dbReference type="Proteomes" id="UP001466893"/>
    </source>
</evidence>
<dbReference type="Pfam" id="PF22455">
    <property type="entry name" value="PqqF_C_3"/>
    <property type="match status" value="1"/>
</dbReference>
<keyword evidence="18" id="KW-1185">Reference proteome</keyword>
<evidence type="ECO:0000313" key="17">
    <source>
        <dbReference type="EMBL" id="WZV98552.1"/>
    </source>
</evidence>
<evidence type="ECO:0000256" key="1">
    <source>
        <dbReference type="ARBA" id="ARBA00001947"/>
    </source>
</evidence>
<evidence type="ECO:0000256" key="2">
    <source>
        <dbReference type="ARBA" id="ARBA00004886"/>
    </source>
</evidence>
<dbReference type="SUPFAM" id="SSF63411">
    <property type="entry name" value="LuxS/MPP-like metallohydrolase"/>
    <property type="match status" value="2"/>
</dbReference>
<feature type="domain" description="Peptidase M16 N-terminal" evidence="13">
    <location>
        <begin position="14"/>
        <end position="156"/>
    </location>
</feature>
<dbReference type="InterPro" id="IPR011249">
    <property type="entry name" value="Metalloenz_LuxS/M16"/>
</dbReference>
<dbReference type="InterPro" id="IPR011844">
    <property type="entry name" value="PQQ_synth_PqqF"/>
</dbReference>
<evidence type="ECO:0000256" key="4">
    <source>
        <dbReference type="ARBA" id="ARBA00015088"/>
    </source>
</evidence>
<comment type="similarity">
    <text evidence="3">Belongs to the peptidase M16 family.</text>
</comment>
<keyword evidence="8" id="KW-0862">Zinc</keyword>
<evidence type="ECO:0000259" key="14">
    <source>
        <dbReference type="Pfam" id="PF22454"/>
    </source>
</evidence>
<gene>
    <name evidence="17" type="primary">pqqF</name>
    <name evidence="17" type="ORF">AAEY27_01230</name>
</gene>
<keyword evidence="10" id="KW-0482">Metalloprotease</keyword>
<evidence type="ECO:0000259" key="16">
    <source>
        <dbReference type="Pfam" id="PF22456"/>
    </source>
</evidence>
<keyword evidence="9" id="KW-0884">PQQ biosynthesis</keyword>
<name>A0ABZ3B6R0_9ENTR</name>
<evidence type="ECO:0000256" key="8">
    <source>
        <dbReference type="ARBA" id="ARBA00022833"/>
    </source>
</evidence>
<accession>A0ABZ3B6R0</accession>
<evidence type="ECO:0000259" key="15">
    <source>
        <dbReference type="Pfam" id="PF22455"/>
    </source>
</evidence>
<keyword evidence="6" id="KW-0479">Metal-binding</keyword>
<dbReference type="Gene3D" id="3.30.830.10">
    <property type="entry name" value="Metalloenzyme, LuxS/M16 peptidase-like"/>
    <property type="match status" value="2"/>
</dbReference>
<dbReference type="Pfam" id="PF00675">
    <property type="entry name" value="Peptidase_M16"/>
    <property type="match status" value="1"/>
</dbReference>
<dbReference type="Proteomes" id="UP001466893">
    <property type="component" value="Chromosome"/>
</dbReference>